<sequence length="108" mass="12542">MVKKNSRFSQEVRERAVRLVFDSSNEYGSQWAAIQSITSKIGCTPETLRRWVRQAEKESGAREGITTDEKARIKQLEKENRELKRANEILRLASAYFAKAELDRPQKK</sequence>
<reference evidence="2 3" key="1">
    <citation type="submission" date="2014-05" db="EMBL/GenBank/DDBJ databases">
        <title>De novo Genome Sequence of Spirocheata sp.</title>
        <authorList>
            <person name="Shivani Y."/>
            <person name="Subhash Y."/>
            <person name="Tushar L."/>
            <person name="Sasikala C."/>
            <person name="Ramana C.V."/>
        </authorList>
    </citation>
    <scope>NUCLEOTIDE SEQUENCE [LARGE SCALE GENOMIC DNA]</scope>
    <source>
        <strain evidence="2 3">JC230</strain>
    </source>
</reference>
<dbReference type="Proteomes" id="UP000029692">
    <property type="component" value="Unassembled WGS sequence"/>
</dbReference>
<organism evidence="2 3">
    <name type="scientific">Spirochaeta lutea</name>
    <dbReference type="NCBI Taxonomy" id="1480694"/>
    <lineage>
        <taxon>Bacteria</taxon>
        <taxon>Pseudomonadati</taxon>
        <taxon>Spirochaetota</taxon>
        <taxon>Spirochaetia</taxon>
        <taxon>Spirochaetales</taxon>
        <taxon>Spirochaetaceae</taxon>
        <taxon>Spirochaeta</taxon>
    </lineage>
</organism>
<dbReference type="Gene3D" id="1.10.10.10">
    <property type="entry name" value="Winged helix-like DNA-binding domain superfamily/Winged helix DNA-binding domain"/>
    <property type="match status" value="1"/>
</dbReference>
<dbReference type="eggNOG" id="COG2963">
    <property type="taxonomic scope" value="Bacteria"/>
</dbReference>
<dbReference type="InterPro" id="IPR009057">
    <property type="entry name" value="Homeodomain-like_sf"/>
</dbReference>
<dbReference type="InterPro" id="IPR036388">
    <property type="entry name" value="WH-like_DNA-bd_sf"/>
</dbReference>
<dbReference type="GO" id="GO:0003677">
    <property type="term" value="F:DNA binding"/>
    <property type="evidence" value="ECO:0007669"/>
    <property type="project" value="InterPro"/>
</dbReference>
<dbReference type="InterPro" id="IPR002514">
    <property type="entry name" value="Transposase_8"/>
</dbReference>
<gene>
    <name evidence="2" type="ORF">DC28_13180</name>
</gene>
<evidence type="ECO:0000313" key="3">
    <source>
        <dbReference type="Proteomes" id="UP000029692"/>
    </source>
</evidence>
<dbReference type="Pfam" id="PF01527">
    <property type="entry name" value="HTH_Tnp_1"/>
    <property type="match status" value="1"/>
</dbReference>
<keyword evidence="3" id="KW-1185">Reference proteome</keyword>
<evidence type="ECO:0000313" key="2">
    <source>
        <dbReference type="EMBL" id="KGE70897.1"/>
    </source>
</evidence>
<dbReference type="EMBL" id="JNUP01000071">
    <property type="protein sequence ID" value="KGE70897.1"/>
    <property type="molecule type" value="Genomic_DNA"/>
</dbReference>
<name>A0A098QWP7_9SPIO</name>
<dbReference type="GO" id="GO:0006313">
    <property type="term" value="P:DNA transposition"/>
    <property type="evidence" value="ECO:0007669"/>
    <property type="project" value="InterPro"/>
</dbReference>
<feature type="coiled-coil region" evidence="1">
    <location>
        <begin position="66"/>
        <end position="93"/>
    </location>
</feature>
<dbReference type="SUPFAM" id="SSF46689">
    <property type="entry name" value="Homeodomain-like"/>
    <property type="match status" value="1"/>
</dbReference>
<dbReference type="GO" id="GO:0004803">
    <property type="term" value="F:transposase activity"/>
    <property type="evidence" value="ECO:0007669"/>
    <property type="project" value="InterPro"/>
</dbReference>
<comment type="caution">
    <text evidence="2">The sequence shown here is derived from an EMBL/GenBank/DDBJ whole genome shotgun (WGS) entry which is preliminary data.</text>
</comment>
<accession>A0A098QWP7</accession>
<proteinExistence type="predicted"/>
<evidence type="ECO:0000256" key="1">
    <source>
        <dbReference type="SAM" id="Coils"/>
    </source>
</evidence>
<dbReference type="AlphaFoldDB" id="A0A098QWP7"/>
<keyword evidence="1" id="KW-0175">Coiled coil</keyword>
<protein>
    <submittedName>
        <fullName evidence="2">Transposase</fullName>
    </submittedName>
</protein>